<dbReference type="AlphaFoldDB" id="G9N5P4"/>
<proteinExistence type="predicted"/>
<accession>G9N5P4</accession>
<keyword evidence="2" id="KW-1185">Reference proteome</keyword>
<dbReference type="EMBL" id="ABDF02000087">
    <property type="protein sequence ID" value="EHK18086.1"/>
    <property type="molecule type" value="Genomic_DNA"/>
</dbReference>
<comment type="caution">
    <text evidence="1">The sequence shown here is derived from an EMBL/GenBank/DDBJ whole genome shotgun (WGS) entry which is preliminary data.</text>
</comment>
<dbReference type="VEuPathDB" id="FungiDB:TRIVIDRAFT_67298"/>
<dbReference type="GeneID" id="25796935"/>
<reference evidence="1 2" key="1">
    <citation type="journal article" date="2011" name="Genome Biol.">
        <title>Comparative genome sequence analysis underscores mycoparasitism as the ancestral life style of Trichoderma.</title>
        <authorList>
            <person name="Kubicek C.P."/>
            <person name="Herrera-Estrella A."/>
            <person name="Seidl-Seiboth V."/>
            <person name="Martinez D.A."/>
            <person name="Druzhinina I.S."/>
            <person name="Thon M."/>
            <person name="Zeilinger S."/>
            <person name="Casas-Flores S."/>
            <person name="Horwitz B.A."/>
            <person name="Mukherjee P.K."/>
            <person name="Mukherjee M."/>
            <person name="Kredics L."/>
            <person name="Alcaraz L.D."/>
            <person name="Aerts A."/>
            <person name="Antal Z."/>
            <person name="Atanasova L."/>
            <person name="Cervantes-Badillo M.G."/>
            <person name="Challacombe J."/>
            <person name="Chertkov O."/>
            <person name="McCluskey K."/>
            <person name="Coulpier F."/>
            <person name="Deshpande N."/>
            <person name="von Doehren H."/>
            <person name="Ebbole D.J."/>
            <person name="Esquivel-Naranjo E.U."/>
            <person name="Fekete E."/>
            <person name="Flipphi M."/>
            <person name="Glaser F."/>
            <person name="Gomez-Rodriguez E.Y."/>
            <person name="Gruber S."/>
            <person name="Han C."/>
            <person name="Henrissat B."/>
            <person name="Hermosa R."/>
            <person name="Hernandez-Onate M."/>
            <person name="Karaffa L."/>
            <person name="Kosti I."/>
            <person name="Le Crom S."/>
            <person name="Lindquist E."/>
            <person name="Lucas S."/>
            <person name="Luebeck M."/>
            <person name="Luebeck P.S."/>
            <person name="Margeot A."/>
            <person name="Metz B."/>
            <person name="Misra M."/>
            <person name="Nevalainen H."/>
            <person name="Omann M."/>
            <person name="Packer N."/>
            <person name="Perrone G."/>
            <person name="Uresti-Rivera E.E."/>
            <person name="Salamov A."/>
            <person name="Schmoll M."/>
            <person name="Seiboth B."/>
            <person name="Shapiro H."/>
            <person name="Sukno S."/>
            <person name="Tamayo-Ramos J.A."/>
            <person name="Tisch D."/>
            <person name="Wiest A."/>
            <person name="Wilkinson H.H."/>
            <person name="Zhang M."/>
            <person name="Coutinho P.M."/>
            <person name="Kenerley C.M."/>
            <person name="Monte E."/>
            <person name="Baker S.E."/>
            <person name="Grigoriev I.V."/>
        </authorList>
    </citation>
    <scope>NUCLEOTIDE SEQUENCE [LARGE SCALE GENOMIC DNA]</scope>
    <source>
        <strain evidence="2">Gv29-8 / FGSC 10586</strain>
    </source>
</reference>
<gene>
    <name evidence="1" type="ORF">TRIVIDRAFT_67298</name>
</gene>
<dbReference type="HOGENOM" id="CLU_1669618_0_0_1"/>
<protein>
    <submittedName>
        <fullName evidence="1">Uncharacterized protein</fullName>
    </submittedName>
</protein>
<sequence length="158" mass="17400">MVSSPRPPIPPSLLFHSGMWNPRQTAGSVDDPAWGAVKLLLIVIKLRYNDYFRYTIEDHGHLPFSYKGKVKNKLKNLQASQRFQSSRPKKPLSDAITTLPDSGTTLVSPSLSPRNLFCTASLVKSPYGPLIRQAERRSLVSASMAVGLAIGGLELVRN</sequence>
<dbReference type="InParanoid" id="G9N5P4"/>
<evidence type="ECO:0000313" key="1">
    <source>
        <dbReference type="EMBL" id="EHK18086.1"/>
    </source>
</evidence>
<dbReference type="RefSeq" id="XP_013952284.1">
    <property type="nucleotide sequence ID" value="XM_014096809.1"/>
</dbReference>
<name>G9N5P4_HYPVG</name>
<evidence type="ECO:0000313" key="2">
    <source>
        <dbReference type="Proteomes" id="UP000007115"/>
    </source>
</evidence>
<organism evidence="1 2">
    <name type="scientific">Hypocrea virens (strain Gv29-8 / FGSC 10586)</name>
    <name type="common">Gliocladium virens</name>
    <name type="synonym">Trichoderma virens</name>
    <dbReference type="NCBI Taxonomy" id="413071"/>
    <lineage>
        <taxon>Eukaryota</taxon>
        <taxon>Fungi</taxon>
        <taxon>Dikarya</taxon>
        <taxon>Ascomycota</taxon>
        <taxon>Pezizomycotina</taxon>
        <taxon>Sordariomycetes</taxon>
        <taxon>Hypocreomycetidae</taxon>
        <taxon>Hypocreales</taxon>
        <taxon>Hypocreaceae</taxon>
        <taxon>Trichoderma</taxon>
    </lineage>
</organism>
<dbReference type="Proteomes" id="UP000007115">
    <property type="component" value="Unassembled WGS sequence"/>
</dbReference>